<dbReference type="NCBIfam" id="TIGR00377">
    <property type="entry name" value="ant_ant_sig"/>
    <property type="match status" value="1"/>
</dbReference>
<comment type="caution">
    <text evidence="4">The sequence shown here is derived from an EMBL/GenBank/DDBJ whole genome shotgun (WGS) entry which is preliminary data.</text>
</comment>
<evidence type="ECO:0000256" key="1">
    <source>
        <dbReference type="ARBA" id="ARBA00009013"/>
    </source>
</evidence>
<dbReference type="CDD" id="cd07043">
    <property type="entry name" value="STAS_anti-anti-sigma_factors"/>
    <property type="match status" value="1"/>
</dbReference>
<gene>
    <name evidence="4" type="ORF">B0I32_104354</name>
</gene>
<feature type="domain" description="STAS" evidence="3">
    <location>
        <begin position="21"/>
        <end position="119"/>
    </location>
</feature>
<evidence type="ECO:0000313" key="5">
    <source>
        <dbReference type="Proteomes" id="UP000238312"/>
    </source>
</evidence>
<name>A0A2T0N5J2_9ACTN</name>
<dbReference type="EMBL" id="PVNG01000004">
    <property type="protein sequence ID" value="PRX67597.1"/>
    <property type="molecule type" value="Genomic_DNA"/>
</dbReference>
<dbReference type="GO" id="GO:0043856">
    <property type="term" value="F:anti-sigma factor antagonist activity"/>
    <property type="evidence" value="ECO:0007669"/>
    <property type="project" value="InterPro"/>
</dbReference>
<dbReference type="PROSITE" id="PS50801">
    <property type="entry name" value="STAS"/>
    <property type="match status" value="1"/>
</dbReference>
<dbReference type="Gene3D" id="3.30.750.24">
    <property type="entry name" value="STAS domain"/>
    <property type="match status" value="1"/>
</dbReference>
<dbReference type="OrthoDB" id="3622319at2"/>
<reference evidence="4 5" key="1">
    <citation type="submission" date="2018-03" db="EMBL/GenBank/DDBJ databases">
        <title>Genomic Encyclopedia of Type Strains, Phase III (KMG-III): the genomes of soil and plant-associated and newly described type strains.</title>
        <authorList>
            <person name="Whitman W."/>
        </authorList>
    </citation>
    <scope>NUCLEOTIDE SEQUENCE [LARGE SCALE GENOMIC DNA]</scope>
    <source>
        <strain evidence="4 5">CGMCC 4.7104</strain>
    </source>
</reference>
<dbReference type="RefSeq" id="WP_106237795.1">
    <property type="nucleotide sequence ID" value="NZ_JBFAIB010000044.1"/>
</dbReference>
<evidence type="ECO:0000259" key="3">
    <source>
        <dbReference type="PROSITE" id="PS50801"/>
    </source>
</evidence>
<accession>A0A2T0N5J2</accession>
<sequence>MDDPEEMVCVVSMSVDGRAWIVQVHGFMDFRHAALLREQVDAVLRGAHVPVLIVDLSTVAFCDSSGLSALVYALRRCRNASTHLILTGVRGTQERWMTITGLSRIFDRRPNVTDALPAAAG</sequence>
<dbReference type="InterPro" id="IPR003658">
    <property type="entry name" value="Anti-sigma_ant"/>
</dbReference>
<dbReference type="PANTHER" id="PTHR33495">
    <property type="entry name" value="ANTI-SIGMA FACTOR ANTAGONIST TM_1081-RELATED-RELATED"/>
    <property type="match status" value="1"/>
</dbReference>
<protein>
    <recommendedName>
        <fullName evidence="2">Anti-sigma factor antagonist</fullName>
    </recommendedName>
</protein>
<dbReference type="InterPro" id="IPR002645">
    <property type="entry name" value="STAS_dom"/>
</dbReference>
<dbReference type="SUPFAM" id="SSF52091">
    <property type="entry name" value="SpoIIaa-like"/>
    <property type="match status" value="1"/>
</dbReference>
<dbReference type="Pfam" id="PF01740">
    <property type="entry name" value="STAS"/>
    <property type="match status" value="1"/>
</dbReference>
<proteinExistence type="inferred from homology"/>
<dbReference type="Proteomes" id="UP000238312">
    <property type="component" value="Unassembled WGS sequence"/>
</dbReference>
<keyword evidence="5" id="KW-1185">Reference proteome</keyword>
<evidence type="ECO:0000313" key="4">
    <source>
        <dbReference type="EMBL" id="PRX67597.1"/>
    </source>
</evidence>
<organism evidence="4 5">
    <name type="scientific">Nonomuraea fuscirosea</name>
    <dbReference type="NCBI Taxonomy" id="1291556"/>
    <lineage>
        <taxon>Bacteria</taxon>
        <taxon>Bacillati</taxon>
        <taxon>Actinomycetota</taxon>
        <taxon>Actinomycetes</taxon>
        <taxon>Streptosporangiales</taxon>
        <taxon>Streptosporangiaceae</taxon>
        <taxon>Nonomuraea</taxon>
    </lineage>
</organism>
<dbReference type="AlphaFoldDB" id="A0A2T0N5J2"/>
<dbReference type="PANTHER" id="PTHR33495:SF2">
    <property type="entry name" value="ANTI-SIGMA FACTOR ANTAGONIST TM_1081-RELATED"/>
    <property type="match status" value="1"/>
</dbReference>
<comment type="similarity">
    <text evidence="1 2">Belongs to the anti-sigma-factor antagonist family.</text>
</comment>
<dbReference type="InterPro" id="IPR036513">
    <property type="entry name" value="STAS_dom_sf"/>
</dbReference>
<evidence type="ECO:0000256" key="2">
    <source>
        <dbReference type="RuleBase" id="RU003749"/>
    </source>
</evidence>